<dbReference type="PANTHER" id="PTHR28087">
    <property type="entry name" value="ATPASE SYNTHESIS PROTEIN 25, MITOCHONDRIAL"/>
    <property type="match status" value="1"/>
</dbReference>
<name>A0A9P5DWC6_9HYPO</name>
<dbReference type="GO" id="GO:0140053">
    <property type="term" value="P:mitochondrial gene expression"/>
    <property type="evidence" value="ECO:0007669"/>
    <property type="project" value="UniProtKB-UniRule"/>
</dbReference>
<feature type="region of interest" description="Disordered" evidence="9">
    <location>
        <begin position="325"/>
        <end position="364"/>
    </location>
</feature>
<evidence type="ECO:0000313" key="11">
    <source>
        <dbReference type="Proteomes" id="UP000730481"/>
    </source>
</evidence>
<organism evidence="10 11">
    <name type="scientific">Fusarium beomiforme</name>
    <dbReference type="NCBI Taxonomy" id="44412"/>
    <lineage>
        <taxon>Eukaryota</taxon>
        <taxon>Fungi</taxon>
        <taxon>Dikarya</taxon>
        <taxon>Ascomycota</taxon>
        <taxon>Pezizomycotina</taxon>
        <taxon>Sordariomycetes</taxon>
        <taxon>Hypocreomycetidae</taxon>
        <taxon>Hypocreales</taxon>
        <taxon>Nectriaceae</taxon>
        <taxon>Fusarium</taxon>
        <taxon>Fusarium burgessii species complex</taxon>
    </lineage>
</organism>
<dbReference type="Proteomes" id="UP000730481">
    <property type="component" value="Unassembled WGS sequence"/>
</dbReference>
<evidence type="ECO:0000256" key="7">
    <source>
        <dbReference type="ARBA" id="ARBA00023136"/>
    </source>
</evidence>
<evidence type="ECO:0000256" key="6">
    <source>
        <dbReference type="ARBA" id="ARBA00023128"/>
    </source>
</evidence>
<reference evidence="10" key="1">
    <citation type="journal article" date="2017" name="Mycologia">
        <title>Fusarium algeriense, sp. nov., a novel toxigenic crown rot pathogen of durum wheat from Algeria is nested in the Fusarium burgessii species complex.</title>
        <authorList>
            <person name="Laraba I."/>
            <person name="Keddad A."/>
            <person name="Boureghda H."/>
            <person name="Abdallah N."/>
            <person name="Vaughan M.M."/>
            <person name="Proctor R.H."/>
            <person name="Busman M."/>
            <person name="O'Donnell K."/>
        </authorList>
    </citation>
    <scope>NUCLEOTIDE SEQUENCE</scope>
    <source>
        <strain evidence="10">NRRL 25174</strain>
    </source>
</reference>
<feature type="compositionally biased region" description="Polar residues" evidence="9">
    <location>
        <begin position="339"/>
        <end position="353"/>
    </location>
</feature>
<dbReference type="Gene3D" id="3.30.460.10">
    <property type="entry name" value="Beta Polymerase, domain 2"/>
    <property type="match status" value="1"/>
</dbReference>
<dbReference type="GO" id="GO:0005743">
    <property type="term" value="C:mitochondrial inner membrane"/>
    <property type="evidence" value="ECO:0007669"/>
    <property type="project" value="UniProtKB-SubCell"/>
</dbReference>
<keyword evidence="4 8" id="KW-0999">Mitochondrion inner membrane</keyword>
<reference evidence="10" key="2">
    <citation type="submission" date="2020-02" db="EMBL/GenBank/DDBJ databases">
        <title>Identification and distribution of gene clusters putatively required for synthesis of sphingolipid metabolism inhibitors in phylogenetically diverse species of the filamentous fungus Fusarium.</title>
        <authorList>
            <person name="Kim H.-S."/>
            <person name="Busman M."/>
            <person name="Brown D.W."/>
            <person name="Divon H."/>
            <person name="Uhlig S."/>
            <person name="Proctor R.H."/>
        </authorList>
    </citation>
    <scope>NUCLEOTIDE SEQUENCE</scope>
    <source>
        <strain evidence="10">NRRL 25174</strain>
    </source>
</reference>
<dbReference type="OrthoDB" id="107372at2759"/>
<dbReference type="AlphaFoldDB" id="A0A9P5DWC6"/>
<dbReference type="EMBL" id="PVQB02000257">
    <property type="protein sequence ID" value="KAF4339852.1"/>
    <property type="molecule type" value="Genomic_DNA"/>
</dbReference>
<gene>
    <name evidence="10" type="ORF">FBEOM_6221</name>
</gene>
<sequence length="673" mass="75909">MLSRPVAAALSCRQCQSAIIRAVVSRPATSSFRSLPQTTSRRLPLATRFYSDVKKNNTITEKERSSPIPPSDALNQNPEATEETTESEDVPWFLEVEPPRHPESQHAVELPKIPEGAPEVLEPMVKYIYEDMGLDEISMLDLRDLDPPAALGPNLIMLFATARSERHLHISSGRFVRWLRKNHNISARADGLIGPGELRTKLRRLRKKAKLLGTNTAIIPGGDNGISTGWVCVNFSSNGDNIDEAAKVDDSGRFSGFGAPQTGTTVVVQCMTESRRAELDLETLWQTVLKKSLRENKQARGEKINSPEELEELLATKVQLPKSESAQQWQALQKASQQRRSYTTSARRLSPNSPELPHADISSPFLTDELAEMDREESRKHPSGLEGVRKRFEHIQLVGLPLNEGEMRQFVRDALTAASDEPAAAARLALVDQILLTAEERGMIIWTDEMFFTLIEGALQSPSYGQPELARAQKNLETLMVQKDCRFNNGQTSSLLLAYEKRADWPRFWDTFRRPSLFKKPRSSRVYQTVYMAMARTRNQVFCIENLRWVYNEMINEPKPLPMFGGLYSELKACIRVADPAAARLLDPNAGMPKRRSNYSAQRLENREYLRMLREVEALHAETSAYFARQALYQGTPNKSDEMLQLDDLDSGVFKEPESNVYKESGSDASKEQ</sequence>
<evidence type="ECO:0000256" key="5">
    <source>
        <dbReference type="ARBA" id="ARBA00022946"/>
    </source>
</evidence>
<protein>
    <recommendedName>
        <fullName evidence="8">ATPase synthesis protein 25</fullName>
    </recommendedName>
</protein>
<keyword evidence="6 8" id="KW-0496">Mitochondrion</keyword>
<dbReference type="InterPro" id="IPR043519">
    <property type="entry name" value="NT_sf"/>
</dbReference>
<feature type="region of interest" description="Disordered" evidence="9">
    <location>
        <begin position="54"/>
        <end position="88"/>
    </location>
</feature>
<comment type="caution">
    <text evidence="10">The sequence shown here is derived from an EMBL/GenBank/DDBJ whole genome shotgun (WGS) entry which is preliminary data.</text>
</comment>
<comment type="function">
    <text evidence="8">Mitochondrial mRNA stabilization factor.</text>
</comment>
<dbReference type="InterPro" id="IPR040152">
    <property type="entry name" value="Atp25"/>
</dbReference>
<evidence type="ECO:0000256" key="2">
    <source>
        <dbReference type="ARBA" id="ARBA00004443"/>
    </source>
</evidence>
<feature type="region of interest" description="Disordered" evidence="9">
    <location>
        <begin position="641"/>
        <end position="673"/>
    </location>
</feature>
<comment type="subcellular location">
    <subcellularLocation>
        <location evidence="2 8">Mitochondrion inner membrane</location>
        <topology evidence="2 8">Peripheral membrane protein</topology>
        <orientation evidence="2 8">Matrix side</orientation>
    </subcellularLocation>
</comment>
<evidence type="ECO:0000256" key="8">
    <source>
        <dbReference type="RuleBase" id="RU367062"/>
    </source>
</evidence>
<accession>A0A9P5DWC6</accession>
<evidence type="ECO:0000256" key="4">
    <source>
        <dbReference type="ARBA" id="ARBA00022792"/>
    </source>
</evidence>
<keyword evidence="11" id="KW-1185">Reference proteome</keyword>
<evidence type="ECO:0000256" key="9">
    <source>
        <dbReference type="SAM" id="MobiDB-lite"/>
    </source>
</evidence>
<evidence type="ECO:0000256" key="1">
    <source>
        <dbReference type="ARBA" id="ARBA00003470"/>
    </source>
</evidence>
<dbReference type="GO" id="GO:0048255">
    <property type="term" value="P:mRNA stabilization"/>
    <property type="evidence" value="ECO:0007669"/>
    <property type="project" value="TreeGrafter"/>
</dbReference>
<keyword evidence="5 8" id="KW-0809">Transit peptide</keyword>
<comment type="similarity">
    <text evidence="3 8">Belongs to the ATP25 family.</text>
</comment>
<evidence type="ECO:0000313" key="10">
    <source>
        <dbReference type="EMBL" id="KAF4339852.1"/>
    </source>
</evidence>
<keyword evidence="7 8" id="KW-0472">Membrane</keyword>
<feature type="compositionally biased region" description="Low complexity" evidence="9">
    <location>
        <begin position="326"/>
        <end position="338"/>
    </location>
</feature>
<proteinExistence type="inferred from homology"/>
<comment type="function">
    <text evidence="1">Probable mitochondrial mRNA stabilization factor.</text>
</comment>
<evidence type="ECO:0000256" key="3">
    <source>
        <dbReference type="ARBA" id="ARBA00010787"/>
    </source>
</evidence>
<feature type="compositionally biased region" description="Basic and acidic residues" evidence="9">
    <location>
        <begin position="54"/>
        <end position="65"/>
    </location>
</feature>
<dbReference type="PANTHER" id="PTHR28087:SF1">
    <property type="entry name" value="ATPASE SYNTHESIS PROTEIN 25, MITOCHONDRIAL"/>
    <property type="match status" value="1"/>
</dbReference>